<evidence type="ECO:0000256" key="1">
    <source>
        <dbReference type="SAM" id="MobiDB-lite"/>
    </source>
</evidence>
<feature type="compositionally biased region" description="Polar residues" evidence="1">
    <location>
        <begin position="61"/>
        <end position="70"/>
    </location>
</feature>
<evidence type="ECO:0000313" key="2">
    <source>
        <dbReference type="EMBL" id="CAF4570993.1"/>
    </source>
</evidence>
<reference evidence="2" key="1">
    <citation type="submission" date="2021-02" db="EMBL/GenBank/DDBJ databases">
        <authorList>
            <person name="Nowell W R."/>
        </authorList>
    </citation>
    <scope>NUCLEOTIDE SEQUENCE</scope>
</reference>
<comment type="caution">
    <text evidence="2">The sequence shown here is derived from an EMBL/GenBank/DDBJ whole genome shotgun (WGS) entry which is preliminary data.</text>
</comment>
<name>A0A821A6C0_9BILA</name>
<feature type="compositionally biased region" description="Low complexity" evidence="1">
    <location>
        <begin position="71"/>
        <end position="98"/>
    </location>
</feature>
<sequence length="130" mass="14456">MFFQVLSNNIITLNERQSDVLIDELNSQIPNDLSFVNDLNGDVDRDDTDNQNHSLEFLSDSYVSNPPNVRSTKASARLSTKASTSLSTSPSHTSTTTTVLDEISDNSSCTSRNQPTKKFPLNYSLPYFDT</sequence>
<dbReference type="AlphaFoldDB" id="A0A821A6C0"/>
<evidence type="ECO:0000313" key="3">
    <source>
        <dbReference type="Proteomes" id="UP000663866"/>
    </source>
</evidence>
<accession>A0A821A6C0</accession>
<feature type="region of interest" description="Disordered" evidence="1">
    <location>
        <begin position="40"/>
        <end position="116"/>
    </location>
</feature>
<protein>
    <submittedName>
        <fullName evidence="2">Uncharacterized protein</fullName>
    </submittedName>
</protein>
<feature type="compositionally biased region" description="Polar residues" evidence="1">
    <location>
        <begin position="105"/>
        <end position="116"/>
    </location>
</feature>
<feature type="non-terminal residue" evidence="2">
    <location>
        <position position="1"/>
    </location>
</feature>
<proteinExistence type="predicted"/>
<dbReference type="Proteomes" id="UP000663866">
    <property type="component" value="Unassembled WGS sequence"/>
</dbReference>
<keyword evidence="3" id="KW-1185">Reference proteome</keyword>
<organism evidence="2 3">
    <name type="scientific">Rotaria magnacalcarata</name>
    <dbReference type="NCBI Taxonomy" id="392030"/>
    <lineage>
        <taxon>Eukaryota</taxon>
        <taxon>Metazoa</taxon>
        <taxon>Spiralia</taxon>
        <taxon>Gnathifera</taxon>
        <taxon>Rotifera</taxon>
        <taxon>Eurotatoria</taxon>
        <taxon>Bdelloidea</taxon>
        <taxon>Philodinida</taxon>
        <taxon>Philodinidae</taxon>
        <taxon>Rotaria</taxon>
    </lineage>
</organism>
<dbReference type="EMBL" id="CAJOBG010065350">
    <property type="protein sequence ID" value="CAF4570993.1"/>
    <property type="molecule type" value="Genomic_DNA"/>
</dbReference>
<gene>
    <name evidence="2" type="ORF">OVN521_LOCUS44048</name>
</gene>